<comment type="caution">
    <text evidence="1">The sequence shown here is derived from an EMBL/GenBank/DDBJ whole genome shotgun (WGS) entry which is preliminary data.</text>
</comment>
<dbReference type="Proteomes" id="UP000765509">
    <property type="component" value="Unassembled WGS sequence"/>
</dbReference>
<protein>
    <submittedName>
        <fullName evidence="1">Uncharacterized protein</fullName>
    </submittedName>
</protein>
<sequence length="212" mass="23735">MPILSSRTRIPVVEDEVLNIGYEESKMIYLDSGEGRSVVDDLRYLTKIIKVKKNLNTYADPVKISHQGTLVFHGIHLSPVYYAPEGRVNLLSVSQIMDHGLKPVFKGSSFLIMKDQRIIATFAQMGNLFATKIHSQLIFAVSPSEIKKDLHTILGHPSDFYSKKLISDQRLTGAFTPSSECQVCLHSKLKILPHLQCLPVTLSSYQAAYGYP</sequence>
<name>A0A9Q3HAU9_9BASI</name>
<gene>
    <name evidence="1" type="ORF">O181_037516</name>
</gene>
<organism evidence="1 2">
    <name type="scientific">Austropuccinia psidii MF-1</name>
    <dbReference type="NCBI Taxonomy" id="1389203"/>
    <lineage>
        <taxon>Eukaryota</taxon>
        <taxon>Fungi</taxon>
        <taxon>Dikarya</taxon>
        <taxon>Basidiomycota</taxon>
        <taxon>Pucciniomycotina</taxon>
        <taxon>Pucciniomycetes</taxon>
        <taxon>Pucciniales</taxon>
        <taxon>Sphaerophragmiaceae</taxon>
        <taxon>Austropuccinia</taxon>
    </lineage>
</organism>
<reference evidence="1" key="1">
    <citation type="submission" date="2021-03" db="EMBL/GenBank/DDBJ databases">
        <title>Draft genome sequence of rust myrtle Austropuccinia psidii MF-1, a brazilian biotype.</title>
        <authorList>
            <person name="Quecine M.C."/>
            <person name="Pachon D.M.R."/>
            <person name="Bonatelli M.L."/>
            <person name="Correr F.H."/>
            <person name="Franceschini L.M."/>
            <person name="Leite T.F."/>
            <person name="Margarido G.R.A."/>
            <person name="Almeida C.A."/>
            <person name="Ferrarezi J.A."/>
            <person name="Labate C.A."/>
        </authorList>
    </citation>
    <scope>NUCLEOTIDE SEQUENCE</scope>
    <source>
        <strain evidence="1">MF-1</strain>
    </source>
</reference>
<evidence type="ECO:0000313" key="2">
    <source>
        <dbReference type="Proteomes" id="UP000765509"/>
    </source>
</evidence>
<dbReference type="EMBL" id="AVOT02014386">
    <property type="protein sequence ID" value="MBW0497801.1"/>
    <property type="molecule type" value="Genomic_DNA"/>
</dbReference>
<accession>A0A9Q3HAU9</accession>
<proteinExistence type="predicted"/>
<evidence type="ECO:0000313" key="1">
    <source>
        <dbReference type="EMBL" id="MBW0497801.1"/>
    </source>
</evidence>
<dbReference type="AlphaFoldDB" id="A0A9Q3HAU9"/>
<keyword evidence="2" id="KW-1185">Reference proteome</keyword>
<dbReference type="OrthoDB" id="2506384at2759"/>